<evidence type="ECO:0000256" key="3">
    <source>
        <dbReference type="ARBA" id="ARBA00037324"/>
    </source>
</evidence>
<gene>
    <name evidence="7" type="ORF">CEUSTIGMA_g8045.t1</name>
</gene>
<comment type="caution">
    <text evidence="7">The sequence shown here is derived from an EMBL/GenBank/DDBJ whole genome shotgun (WGS) entry which is preliminary data.</text>
</comment>
<dbReference type="FunFam" id="3.40.50.1000:FF:000015">
    <property type="entry name" value="CTD small phosphatase-like protein 2"/>
    <property type="match status" value="1"/>
</dbReference>
<dbReference type="SMART" id="SM00577">
    <property type="entry name" value="CPDc"/>
    <property type="match status" value="1"/>
</dbReference>
<dbReference type="OrthoDB" id="277011at2759"/>
<dbReference type="Gene3D" id="3.40.50.1000">
    <property type="entry name" value="HAD superfamily/HAD-like"/>
    <property type="match status" value="1"/>
</dbReference>
<dbReference type="EMBL" id="BEGY01000054">
    <property type="protein sequence ID" value="GAX80610.1"/>
    <property type="molecule type" value="Genomic_DNA"/>
</dbReference>
<evidence type="ECO:0000259" key="6">
    <source>
        <dbReference type="PROSITE" id="PS50969"/>
    </source>
</evidence>
<protein>
    <recommendedName>
        <fullName evidence="6">FCP1 homology domain-containing protein</fullName>
    </recommendedName>
</protein>
<comment type="function">
    <text evidence="3">Probable phosphatase.</text>
</comment>
<dbReference type="Pfam" id="PF03031">
    <property type="entry name" value="NIF"/>
    <property type="match status" value="1"/>
</dbReference>
<feature type="region of interest" description="Disordered" evidence="5">
    <location>
        <begin position="1"/>
        <end position="55"/>
    </location>
</feature>
<accession>A0A250XCX3</accession>
<dbReference type="STRING" id="1157962.A0A250XCX3"/>
<feature type="compositionally biased region" description="Acidic residues" evidence="5">
    <location>
        <begin position="188"/>
        <end position="201"/>
    </location>
</feature>
<dbReference type="PANTHER" id="PTHR12210">
    <property type="entry name" value="DULLARD PROTEIN PHOSPHATASE"/>
    <property type="match status" value="1"/>
</dbReference>
<dbReference type="GO" id="GO:0004721">
    <property type="term" value="F:phosphoprotein phosphatase activity"/>
    <property type="evidence" value="ECO:0007669"/>
    <property type="project" value="UniProtKB-KW"/>
</dbReference>
<dbReference type="NCBIfam" id="TIGR02251">
    <property type="entry name" value="HIF-SF_euk"/>
    <property type="match status" value="1"/>
</dbReference>
<proteinExistence type="inferred from homology"/>
<dbReference type="Proteomes" id="UP000232323">
    <property type="component" value="Unassembled WGS sequence"/>
</dbReference>
<dbReference type="GO" id="GO:0005634">
    <property type="term" value="C:nucleus"/>
    <property type="evidence" value="ECO:0007669"/>
    <property type="project" value="UniProtKB-ARBA"/>
</dbReference>
<sequence>MTECVNAKPAATPPISGNSGAGYYSPSSFMTQASRVGANKRKSNVVERQNPQEYPDIVAQDVKRLRTNSEELQKDEDVPSLESSLITSPDIENVDVARLSSDNARPQQQKGKSMLSQAAACFSPLFGVFQRATTVVASEDVASATATGDISCCQLSGVDENRNERQKVLNVGSAIHRAHHPAPPEVPEAAESDLDEEEDEGDDDFVEFDPLLFIKTLPPLEQCIPKYRPALLPKQTRQCKLKTLVLDLDETLVHSSLEQSSTSDFSFDVRFNNQDHVIHVKKRPHLHLFMETVAKLFEVVVFTASQKVYAEKLLNVIDPKRNLIKFRVYRDSCVMVDGNYLKDLTCLGRDLKSTFIVDNSPQAFGFQPDNGIPIESWYDDEQDDELLKMLPFLKLLSGEDVEDVRPLIASKFRLKELIAKIQL</sequence>
<comment type="similarity">
    <text evidence="4">Belongs to the CTDSPL2 family.</text>
</comment>
<dbReference type="InterPro" id="IPR011948">
    <property type="entry name" value="Dullard_phosphatase"/>
</dbReference>
<dbReference type="InterPro" id="IPR036412">
    <property type="entry name" value="HAD-like_sf"/>
</dbReference>
<feature type="domain" description="FCP1 homology" evidence="6">
    <location>
        <begin position="237"/>
        <end position="396"/>
    </location>
</feature>
<dbReference type="InterPro" id="IPR023214">
    <property type="entry name" value="HAD_sf"/>
</dbReference>
<keyword evidence="8" id="KW-1185">Reference proteome</keyword>
<dbReference type="AlphaFoldDB" id="A0A250XCX3"/>
<evidence type="ECO:0000256" key="4">
    <source>
        <dbReference type="ARBA" id="ARBA00038355"/>
    </source>
</evidence>
<keyword evidence="2" id="KW-0904">Protein phosphatase</keyword>
<evidence type="ECO:0000313" key="8">
    <source>
        <dbReference type="Proteomes" id="UP000232323"/>
    </source>
</evidence>
<keyword evidence="1" id="KW-0378">Hydrolase</keyword>
<organism evidence="7 8">
    <name type="scientific">Chlamydomonas eustigma</name>
    <dbReference type="NCBI Taxonomy" id="1157962"/>
    <lineage>
        <taxon>Eukaryota</taxon>
        <taxon>Viridiplantae</taxon>
        <taxon>Chlorophyta</taxon>
        <taxon>core chlorophytes</taxon>
        <taxon>Chlorophyceae</taxon>
        <taxon>CS clade</taxon>
        <taxon>Chlamydomonadales</taxon>
        <taxon>Chlamydomonadaceae</taxon>
        <taxon>Chlamydomonas</taxon>
    </lineage>
</organism>
<feature type="compositionally biased region" description="Polar residues" evidence="5">
    <location>
        <begin position="25"/>
        <end position="34"/>
    </location>
</feature>
<dbReference type="InterPro" id="IPR050365">
    <property type="entry name" value="TIM50"/>
</dbReference>
<name>A0A250XCX3_9CHLO</name>
<dbReference type="CDD" id="cd07521">
    <property type="entry name" value="HAD_FCP1-like"/>
    <property type="match status" value="1"/>
</dbReference>
<dbReference type="PROSITE" id="PS50969">
    <property type="entry name" value="FCP1"/>
    <property type="match status" value="1"/>
</dbReference>
<reference evidence="7 8" key="1">
    <citation type="submission" date="2017-08" db="EMBL/GenBank/DDBJ databases">
        <title>Acidophilic green algal genome provides insights into adaptation to an acidic environment.</title>
        <authorList>
            <person name="Hirooka S."/>
            <person name="Hirose Y."/>
            <person name="Kanesaki Y."/>
            <person name="Higuchi S."/>
            <person name="Fujiwara T."/>
            <person name="Onuma R."/>
            <person name="Era A."/>
            <person name="Ohbayashi R."/>
            <person name="Uzuka A."/>
            <person name="Nozaki H."/>
            <person name="Yoshikawa H."/>
            <person name="Miyagishima S.Y."/>
        </authorList>
    </citation>
    <scope>NUCLEOTIDE SEQUENCE [LARGE SCALE GENOMIC DNA]</scope>
    <source>
        <strain evidence="7 8">NIES-2499</strain>
    </source>
</reference>
<evidence type="ECO:0000256" key="5">
    <source>
        <dbReference type="SAM" id="MobiDB-lite"/>
    </source>
</evidence>
<dbReference type="SUPFAM" id="SSF56784">
    <property type="entry name" value="HAD-like"/>
    <property type="match status" value="1"/>
</dbReference>
<evidence type="ECO:0000313" key="7">
    <source>
        <dbReference type="EMBL" id="GAX80610.1"/>
    </source>
</evidence>
<evidence type="ECO:0000256" key="1">
    <source>
        <dbReference type="ARBA" id="ARBA00022801"/>
    </source>
</evidence>
<evidence type="ECO:0000256" key="2">
    <source>
        <dbReference type="ARBA" id="ARBA00022912"/>
    </source>
</evidence>
<feature type="region of interest" description="Disordered" evidence="5">
    <location>
        <begin position="177"/>
        <end position="201"/>
    </location>
</feature>
<dbReference type="InterPro" id="IPR004274">
    <property type="entry name" value="FCP1_dom"/>
</dbReference>